<feature type="transmembrane region" description="Helical" evidence="1">
    <location>
        <begin position="275"/>
        <end position="298"/>
    </location>
</feature>
<protein>
    <submittedName>
        <fullName evidence="3">Glycosyl transferase family 2</fullName>
    </submittedName>
</protein>
<evidence type="ECO:0000256" key="1">
    <source>
        <dbReference type="SAM" id="Phobius"/>
    </source>
</evidence>
<organism evidence="3">
    <name type="scientific">Collinsella intestinalis</name>
    <dbReference type="NCBI Taxonomy" id="147207"/>
    <lineage>
        <taxon>Bacteria</taxon>
        <taxon>Bacillati</taxon>
        <taxon>Actinomycetota</taxon>
        <taxon>Coriobacteriia</taxon>
        <taxon>Coriobacteriales</taxon>
        <taxon>Coriobacteriaceae</taxon>
        <taxon>Collinsella</taxon>
    </lineage>
</organism>
<dbReference type="AlphaFoldDB" id="A0A6N2YRW5"/>
<accession>A0A6N2YRW5</accession>
<dbReference type="InterPro" id="IPR001173">
    <property type="entry name" value="Glyco_trans_2-like"/>
</dbReference>
<reference evidence="3" key="1">
    <citation type="submission" date="2019-11" db="EMBL/GenBank/DDBJ databases">
        <authorList>
            <person name="Feng L."/>
        </authorList>
    </citation>
    <scope>NUCLEOTIDE SEQUENCE</scope>
    <source>
        <strain evidence="3">CintestinalisLFYP54</strain>
    </source>
</reference>
<keyword evidence="1" id="KW-1133">Transmembrane helix</keyword>
<dbReference type="Gene3D" id="3.90.550.10">
    <property type="entry name" value="Spore Coat Polysaccharide Biosynthesis Protein SpsA, Chain A"/>
    <property type="match status" value="1"/>
</dbReference>
<dbReference type="InterPro" id="IPR029044">
    <property type="entry name" value="Nucleotide-diphossugar_trans"/>
</dbReference>
<evidence type="ECO:0000259" key="2">
    <source>
        <dbReference type="Pfam" id="PF00535"/>
    </source>
</evidence>
<keyword evidence="1" id="KW-0472">Membrane</keyword>
<proteinExistence type="predicted"/>
<feature type="domain" description="Glycosyltransferase 2-like" evidence="2">
    <location>
        <begin position="9"/>
        <end position="121"/>
    </location>
</feature>
<sequence length="303" mass="34314">MSVYKPDFDYFAQQLDSINLQNYPNAVLYVRNDFPSDTTIEPFVRKHLDNFPVVFLPSTKNIGYVASFEALVKNADEDVFVFCDQDDIWEQGRLTRAVDYMLETGAVLVTCDRSIIDANGEIIEASFRDSHPKAYEVNWNTGDDITVRAASSCHSIGMATMVRADIAKQALPFPSHTAHDLWVTLIASELGKVAFLTDCLVKYRRHGENVSGTLTNVATKQDWIDTRVAPRLMTAREFCFRFPNSIHANKIAAFAHARETGSVWFLFKHRKASPAIAWFEIALHIVPTPIFSLVTNFIKKRSR</sequence>
<keyword evidence="1" id="KW-0812">Transmembrane</keyword>
<dbReference type="EMBL" id="CACRTN010000009">
    <property type="protein sequence ID" value="VYT69641.1"/>
    <property type="molecule type" value="Genomic_DNA"/>
</dbReference>
<dbReference type="SUPFAM" id="SSF53448">
    <property type="entry name" value="Nucleotide-diphospho-sugar transferases"/>
    <property type="match status" value="1"/>
</dbReference>
<gene>
    <name evidence="3" type="ORF">CILFYP54_01302</name>
</gene>
<evidence type="ECO:0000313" key="3">
    <source>
        <dbReference type="EMBL" id="VYT69641.1"/>
    </source>
</evidence>
<name>A0A6N2YRW5_9ACTN</name>
<dbReference type="GO" id="GO:0016740">
    <property type="term" value="F:transferase activity"/>
    <property type="evidence" value="ECO:0007669"/>
    <property type="project" value="UniProtKB-KW"/>
</dbReference>
<keyword evidence="3" id="KW-0808">Transferase</keyword>
<dbReference type="Pfam" id="PF00535">
    <property type="entry name" value="Glycos_transf_2"/>
    <property type="match status" value="1"/>
</dbReference>